<evidence type="ECO:0000313" key="2">
    <source>
        <dbReference type="Proteomes" id="UP000219338"/>
    </source>
</evidence>
<protein>
    <submittedName>
        <fullName evidence="1">Uncharacterized protein</fullName>
    </submittedName>
</protein>
<dbReference type="Proteomes" id="UP000219338">
    <property type="component" value="Unassembled WGS sequence"/>
</dbReference>
<accession>A0A284RSW3</accession>
<dbReference type="EMBL" id="FUEG01000015">
    <property type="protein sequence ID" value="SJL11795.1"/>
    <property type="molecule type" value="Genomic_DNA"/>
</dbReference>
<name>A0A284RSW3_ARMOS</name>
<keyword evidence="2" id="KW-1185">Reference proteome</keyword>
<dbReference type="AlphaFoldDB" id="A0A284RSW3"/>
<dbReference type="OrthoDB" id="10480876at2759"/>
<reference evidence="2" key="1">
    <citation type="journal article" date="2017" name="Nat. Ecol. Evol.">
        <title>Genome expansion and lineage-specific genetic innovations in the forest pathogenic fungi Armillaria.</title>
        <authorList>
            <person name="Sipos G."/>
            <person name="Prasanna A.N."/>
            <person name="Walter M.C."/>
            <person name="O'Connor E."/>
            <person name="Balint B."/>
            <person name="Krizsan K."/>
            <person name="Kiss B."/>
            <person name="Hess J."/>
            <person name="Varga T."/>
            <person name="Slot J."/>
            <person name="Riley R."/>
            <person name="Boka B."/>
            <person name="Rigling D."/>
            <person name="Barry K."/>
            <person name="Lee J."/>
            <person name="Mihaltcheva S."/>
            <person name="LaButti K."/>
            <person name="Lipzen A."/>
            <person name="Waldron R."/>
            <person name="Moloney N.M."/>
            <person name="Sperisen C."/>
            <person name="Kredics L."/>
            <person name="Vagvoelgyi C."/>
            <person name="Patrignani A."/>
            <person name="Fitzpatrick D."/>
            <person name="Nagy I."/>
            <person name="Doyle S."/>
            <person name="Anderson J.B."/>
            <person name="Grigoriev I.V."/>
            <person name="Gueldener U."/>
            <person name="Muensterkoetter M."/>
            <person name="Nagy L.G."/>
        </authorList>
    </citation>
    <scope>NUCLEOTIDE SEQUENCE [LARGE SCALE GENOMIC DNA]</scope>
    <source>
        <strain evidence="2">C18/9</strain>
    </source>
</reference>
<proteinExistence type="predicted"/>
<sequence>MPDCIKVEDCGQKKRQDYSLGQEIPSLVSIRGCGEAITPPFDDVPSLRGACFRETVLSLAIGSSFTYVLPSIFTSPNFSTLSVQVHCDSDVTCMVPVFQHTATCESQSTKIDTFFLHLLCIAQSTLKGSTRLFDFVQGVYVGDGGETIINEKLEGVKSMEVEEDVENIMKELIHRVDMHRFTDAASASAS</sequence>
<evidence type="ECO:0000313" key="1">
    <source>
        <dbReference type="EMBL" id="SJL11795.1"/>
    </source>
</evidence>
<gene>
    <name evidence="1" type="ORF">ARMOST_15205</name>
</gene>
<organism evidence="1 2">
    <name type="scientific">Armillaria ostoyae</name>
    <name type="common">Armillaria root rot fungus</name>
    <dbReference type="NCBI Taxonomy" id="47428"/>
    <lineage>
        <taxon>Eukaryota</taxon>
        <taxon>Fungi</taxon>
        <taxon>Dikarya</taxon>
        <taxon>Basidiomycota</taxon>
        <taxon>Agaricomycotina</taxon>
        <taxon>Agaricomycetes</taxon>
        <taxon>Agaricomycetidae</taxon>
        <taxon>Agaricales</taxon>
        <taxon>Marasmiineae</taxon>
        <taxon>Physalacriaceae</taxon>
        <taxon>Armillaria</taxon>
    </lineage>
</organism>